<dbReference type="OrthoDB" id="2931494at2759"/>
<evidence type="ECO:0000259" key="6">
    <source>
        <dbReference type="PROSITE" id="PS50865"/>
    </source>
</evidence>
<dbReference type="PROSITE" id="PS50865">
    <property type="entry name" value="ZF_MYND_2"/>
    <property type="match status" value="1"/>
</dbReference>
<dbReference type="SUPFAM" id="SSF144232">
    <property type="entry name" value="HIT/MYND zinc finger-like"/>
    <property type="match status" value="1"/>
</dbReference>
<protein>
    <recommendedName>
        <fullName evidence="6">MYND-type domain-containing protein</fullName>
    </recommendedName>
</protein>
<keyword evidence="3" id="KW-0862">Zinc</keyword>
<keyword evidence="2 4" id="KW-0863">Zinc-finger</keyword>
<evidence type="ECO:0000256" key="1">
    <source>
        <dbReference type="ARBA" id="ARBA00022723"/>
    </source>
</evidence>
<gene>
    <name evidence="7" type="ORF">EUX98_g8631</name>
</gene>
<evidence type="ECO:0000256" key="3">
    <source>
        <dbReference type="ARBA" id="ARBA00022833"/>
    </source>
</evidence>
<dbReference type="InterPro" id="IPR002893">
    <property type="entry name" value="Znf_MYND"/>
</dbReference>
<evidence type="ECO:0000256" key="5">
    <source>
        <dbReference type="SAM" id="MobiDB-lite"/>
    </source>
</evidence>
<sequence>MNRSTEALHQVEDQLLEHKEHMRRQKSVHQNVPWIDNIELYSLYGDMLVLNQKFDIRLRVLLENVIESAGHPFNTTTPNVVAYACIAHMHLGLLLQLMGEQSDKQKWHVQYAAEYFRRSPAGIEDTVDMFLRRKTSPRHPVYIALGEQWMKDHPLIRNSKNGCHVIYYCSRECQKANWKSHKKACKEDAEARKNLSDHKASEDVTNWQQSSHYANKDAMIHALNLQRDPSRGRTHMIFRSLNYVSEGEELKDRVRVVRCSIYKVEDILDDLLLFHTGHITSRDDFREAMKQTIASTLGEPDNSDEDSGVGDQPAQIPIIHLTTGAGIRGAAVNVGEWVQRFEGLFQFCIYVQIKDVPDDILEDMIIISKVFLFHMDEQLGGVFPSREAYRLSELVRMKLVVYFTPTCNGYVQERKFLEALQKIDPRMARQAADMSKWRNGDHYANLDAMIHALNLQRDPSRGKTHIIFRTLENTPGPRVPKDYRDRIRVTRCTVFKVEDILGDMCQLSEGRPRPNKEEIFKEIQAAIAVALQELPNGEPDPNAPPRSNWSKSSRDIPVLDFTFGPGFHPVVNAVPVSEDYVRGLKYNPNWRQVINGDQGTPPRPFIAPSGALDAEHTF</sequence>
<keyword evidence="8" id="KW-1185">Reference proteome</keyword>
<evidence type="ECO:0000256" key="4">
    <source>
        <dbReference type="PROSITE-ProRule" id="PRU00134"/>
    </source>
</evidence>
<feature type="region of interest" description="Disordered" evidence="5">
    <location>
        <begin position="594"/>
        <end position="618"/>
    </location>
</feature>
<evidence type="ECO:0000313" key="7">
    <source>
        <dbReference type="EMBL" id="THH20173.1"/>
    </source>
</evidence>
<name>A0A4V3XG66_9APHY</name>
<dbReference type="Proteomes" id="UP000308730">
    <property type="component" value="Unassembled WGS sequence"/>
</dbReference>
<reference evidence="7 8" key="1">
    <citation type="submission" date="2019-02" db="EMBL/GenBank/DDBJ databases">
        <title>Genome sequencing of the rare red list fungi Antrodiella citrinella (Flaviporus citrinellus).</title>
        <authorList>
            <person name="Buettner E."/>
            <person name="Kellner H."/>
        </authorList>
    </citation>
    <scope>NUCLEOTIDE SEQUENCE [LARGE SCALE GENOMIC DNA]</scope>
    <source>
        <strain evidence="7 8">DSM 108506</strain>
    </source>
</reference>
<evidence type="ECO:0000313" key="8">
    <source>
        <dbReference type="Proteomes" id="UP000308730"/>
    </source>
</evidence>
<feature type="domain" description="MYND-type" evidence="6">
    <location>
        <begin position="161"/>
        <end position="185"/>
    </location>
</feature>
<dbReference type="Pfam" id="PF01753">
    <property type="entry name" value="zf-MYND"/>
    <property type="match status" value="1"/>
</dbReference>
<dbReference type="AlphaFoldDB" id="A0A4V3XG66"/>
<accession>A0A4V3XG66</accession>
<dbReference type="Gene3D" id="6.10.140.2220">
    <property type="match status" value="1"/>
</dbReference>
<dbReference type="GO" id="GO:0008270">
    <property type="term" value="F:zinc ion binding"/>
    <property type="evidence" value="ECO:0007669"/>
    <property type="project" value="UniProtKB-KW"/>
</dbReference>
<dbReference type="EMBL" id="SGPM01000503">
    <property type="protein sequence ID" value="THH20173.1"/>
    <property type="molecule type" value="Genomic_DNA"/>
</dbReference>
<proteinExistence type="predicted"/>
<evidence type="ECO:0000256" key="2">
    <source>
        <dbReference type="ARBA" id="ARBA00022771"/>
    </source>
</evidence>
<keyword evidence="1" id="KW-0479">Metal-binding</keyword>
<comment type="caution">
    <text evidence="7">The sequence shown here is derived from an EMBL/GenBank/DDBJ whole genome shotgun (WGS) entry which is preliminary data.</text>
</comment>
<organism evidence="7 8">
    <name type="scientific">Antrodiella citrinella</name>
    <dbReference type="NCBI Taxonomy" id="2447956"/>
    <lineage>
        <taxon>Eukaryota</taxon>
        <taxon>Fungi</taxon>
        <taxon>Dikarya</taxon>
        <taxon>Basidiomycota</taxon>
        <taxon>Agaricomycotina</taxon>
        <taxon>Agaricomycetes</taxon>
        <taxon>Polyporales</taxon>
        <taxon>Steccherinaceae</taxon>
        <taxon>Antrodiella</taxon>
    </lineage>
</organism>